<dbReference type="Gene3D" id="1.10.150.130">
    <property type="match status" value="1"/>
</dbReference>
<dbReference type="InterPro" id="IPR013762">
    <property type="entry name" value="Integrase-like_cat_sf"/>
</dbReference>
<sequence length="362" mass="42073">MVSILFFIKRKKLLKDGTAPIYIRVTVYKLSSEFATGKSVNPSHWLALKGRVKGNTLYNKQLNTFLDQQEYLLHDIALKIQQEGKQVSAKEISFRYKGKDKPNIFLLSLYAEHNEQLKELVGISVALNTYKRHETSLKLFKEFLMSTYQQSDVNMNEVDLVMMEKYKHYLMVVRHNNNNTTVKYIRNLGKVFNMAVERKIIVSSPIEQLHLKTMEVEKEFLTGGELELLSKKEFSIERLEQVRDIFLFCCYTGLAYVDVHSLTMKDIVKDGEKYWIKKARHKTNNMCHIPLITPALNIINKYSVHNQATGRLLPVLSNQKMNAYLKEIAAIVGINKNLTTHIRRHYPNSFPLKTNDLQRIVS</sequence>
<reference evidence="5" key="1">
    <citation type="submission" date="2022-10" db="EMBL/GenBank/DDBJ databases">
        <title>Human gut microbiome strain richness.</title>
        <authorList>
            <person name="Chen-Liaw A."/>
        </authorList>
    </citation>
    <scope>NUCLEOTIDE SEQUENCE</scope>
    <source>
        <strain evidence="5">RTP21484st1_H8_RTP21484_190118</strain>
    </source>
</reference>
<evidence type="ECO:0000256" key="1">
    <source>
        <dbReference type="ARBA" id="ARBA00023125"/>
    </source>
</evidence>
<dbReference type="AlphaFoldDB" id="A0AAW6IHR7"/>
<dbReference type="InterPro" id="IPR025269">
    <property type="entry name" value="SAM-like_dom"/>
</dbReference>
<dbReference type="RefSeq" id="WP_272841930.1">
    <property type="nucleotide sequence ID" value="NZ_JAQQPO010000024.1"/>
</dbReference>
<dbReference type="InterPro" id="IPR011010">
    <property type="entry name" value="DNA_brk_join_enz"/>
</dbReference>
<dbReference type="CDD" id="cd01185">
    <property type="entry name" value="INTN1_C_like"/>
    <property type="match status" value="1"/>
</dbReference>
<organism evidence="5 6">
    <name type="scientific">Bacteroides ovatus</name>
    <dbReference type="NCBI Taxonomy" id="28116"/>
    <lineage>
        <taxon>Bacteria</taxon>
        <taxon>Pseudomonadati</taxon>
        <taxon>Bacteroidota</taxon>
        <taxon>Bacteroidia</taxon>
        <taxon>Bacteroidales</taxon>
        <taxon>Bacteroidaceae</taxon>
        <taxon>Bacteroides</taxon>
    </lineage>
</organism>
<dbReference type="InterPro" id="IPR010998">
    <property type="entry name" value="Integrase_recombinase_N"/>
</dbReference>
<feature type="domain" description="Phage integrase SAM-like" evidence="3">
    <location>
        <begin position="106"/>
        <end position="207"/>
    </location>
</feature>
<evidence type="ECO:0000313" key="5">
    <source>
        <dbReference type="EMBL" id="MDC7960295.1"/>
    </source>
</evidence>
<dbReference type="SUPFAM" id="SSF56349">
    <property type="entry name" value="DNA breaking-rejoining enzymes"/>
    <property type="match status" value="1"/>
</dbReference>
<dbReference type="GO" id="GO:0015074">
    <property type="term" value="P:DNA integration"/>
    <property type="evidence" value="ECO:0007669"/>
    <property type="project" value="InterPro"/>
</dbReference>
<accession>A0AAW6IHR7</accession>
<dbReference type="InterPro" id="IPR035386">
    <property type="entry name" value="Arm-DNA-bind_5"/>
</dbReference>
<dbReference type="Pfam" id="PF13102">
    <property type="entry name" value="Phage_int_SAM_5"/>
    <property type="match status" value="1"/>
</dbReference>
<dbReference type="EMBL" id="JAQQPO010000024">
    <property type="protein sequence ID" value="MDC7960295.1"/>
    <property type="molecule type" value="Genomic_DNA"/>
</dbReference>
<dbReference type="GO" id="GO:0006310">
    <property type="term" value="P:DNA recombination"/>
    <property type="evidence" value="ECO:0007669"/>
    <property type="project" value="UniProtKB-KW"/>
</dbReference>
<name>A0AAW6IHR7_BACOV</name>
<evidence type="ECO:0000256" key="2">
    <source>
        <dbReference type="ARBA" id="ARBA00023172"/>
    </source>
</evidence>
<evidence type="ECO:0000259" key="4">
    <source>
        <dbReference type="Pfam" id="PF17293"/>
    </source>
</evidence>
<evidence type="ECO:0000259" key="3">
    <source>
        <dbReference type="Pfam" id="PF13102"/>
    </source>
</evidence>
<gene>
    <name evidence="5" type="ORF">PQ628_19000</name>
</gene>
<proteinExistence type="predicted"/>
<dbReference type="GO" id="GO:0003677">
    <property type="term" value="F:DNA binding"/>
    <property type="evidence" value="ECO:0007669"/>
    <property type="project" value="UniProtKB-KW"/>
</dbReference>
<dbReference type="Proteomes" id="UP001215078">
    <property type="component" value="Unassembled WGS sequence"/>
</dbReference>
<dbReference type="Pfam" id="PF17293">
    <property type="entry name" value="Arm-DNA-bind_5"/>
    <property type="match status" value="1"/>
</dbReference>
<dbReference type="Gene3D" id="1.10.443.10">
    <property type="entry name" value="Intergrase catalytic core"/>
    <property type="match status" value="1"/>
</dbReference>
<keyword evidence="2" id="KW-0233">DNA recombination</keyword>
<keyword evidence="1" id="KW-0238">DNA-binding</keyword>
<feature type="domain" description="Arm DNA-binding" evidence="4">
    <location>
        <begin position="6"/>
        <end position="92"/>
    </location>
</feature>
<evidence type="ECO:0000313" key="6">
    <source>
        <dbReference type="Proteomes" id="UP001215078"/>
    </source>
</evidence>
<protein>
    <submittedName>
        <fullName evidence="5">Site-specific integrase</fullName>
    </submittedName>
</protein>
<comment type="caution">
    <text evidence="5">The sequence shown here is derived from an EMBL/GenBank/DDBJ whole genome shotgun (WGS) entry which is preliminary data.</text>
</comment>